<dbReference type="Pfam" id="PF00753">
    <property type="entry name" value="Lactamase_B"/>
    <property type="match status" value="1"/>
</dbReference>
<reference evidence="7 8" key="1">
    <citation type="submission" date="2019-04" db="EMBL/GenBank/DDBJ databases">
        <title>Lacinutrix sp. nov., isolated from marine water.</title>
        <authorList>
            <person name="Kim W."/>
        </authorList>
    </citation>
    <scope>NUCLEOTIDE SEQUENCE [LARGE SCALE GENOMIC DNA]</scope>
    <source>
        <strain evidence="7 8">CAU 1491</strain>
    </source>
</reference>
<gene>
    <name evidence="7" type="ORF">E5167_05780</name>
</gene>
<sequence length="248" mass="27749">MAKVLFGKIWADWIPIYAWVIDHPEGVIVVDTGETHKTSSKGYLPKWHPYYALAVDFDVKPEDEIGPQLLKIGINPKKDVKKVILTHLHTDHAGGLHHFPNSEILIDKNEFKNASGLKGILAGYLPHRWPKWLKPTLIDLPSSPYFSFNKSMPVTNDGKIMIVATPGHVANHISVIAEVDGLHYFLAGDTSYTQENLINGLPDGIGTNESIKTLKNIQSFAKFNPTIYLPSHDPNVPERMKFKATIQN</sequence>
<comment type="cofactor">
    <cofactor evidence="1">
        <name>Zn(2+)</name>
        <dbReference type="ChEBI" id="CHEBI:29105"/>
    </cofactor>
</comment>
<dbReference type="CDD" id="cd07729">
    <property type="entry name" value="AHL_lactonase_MBL-fold"/>
    <property type="match status" value="1"/>
</dbReference>
<dbReference type="InterPro" id="IPR001279">
    <property type="entry name" value="Metallo-B-lactamas"/>
</dbReference>
<comment type="caution">
    <text evidence="7">The sequence shown here is derived from an EMBL/GenBank/DDBJ whole genome shotgun (WGS) entry which is preliminary data.</text>
</comment>
<evidence type="ECO:0000256" key="1">
    <source>
        <dbReference type="ARBA" id="ARBA00001947"/>
    </source>
</evidence>
<evidence type="ECO:0000259" key="6">
    <source>
        <dbReference type="SMART" id="SM00849"/>
    </source>
</evidence>
<comment type="similarity">
    <text evidence="2">Belongs to the metallo-beta-lactamase superfamily.</text>
</comment>
<keyword evidence="8" id="KW-1185">Reference proteome</keyword>
<dbReference type="PANTHER" id="PTHR42978:SF7">
    <property type="entry name" value="METALLO-HYDROLASE RV2300C-RELATED"/>
    <property type="match status" value="1"/>
</dbReference>
<dbReference type="GO" id="GO:0016787">
    <property type="term" value="F:hydrolase activity"/>
    <property type="evidence" value="ECO:0007669"/>
    <property type="project" value="UniProtKB-KW"/>
</dbReference>
<name>A0A4U0EX07_9FLAO</name>
<evidence type="ECO:0000256" key="3">
    <source>
        <dbReference type="ARBA" id="ARBA00022723"/>
    </source>
</evidence>
<evidence type="ECO:0000256" key="2">
    <source>
        <dbReference type="ARBA" id="ARBA00007749"/>
    </source>
</evidence>
<dbReference type="GO" id="GO:0046872">
    <property type="term" value="F:metal ion binding"/>
    <property type="evidence" value="ECO:0007669"/>
    <property type="project" value="UniProtKB-KW"/>
</dbReference>
<organism evidence="7 8">
    <name type="scientific">Pontimicrobium aquaticum</name>
    <dbReference type="NCBI Taxonomy" id="2565367"/>
    <lineage>
        <taxon>Bacteria</taxon>
        <taxon>Pseudomonadati</taxon>
        <taxon>Bacteroidota</taxon>
        <taxon>Flavobacteriia</taxon>
        <taxon>Flavobacteriales</taxon>
        <taxon>Flavobacteriaceae</taxon>
        <taxon>Pontimicrobium</taxon>
    </lineage>
</organism>
<keyword evidence="3" id="KW-0479">Metal-binding</keyword>
<evidence type="ECO:0000256" key="5">
    <source>
        <dbReference type="ARBA" id="ARBA00022833"/>
    </source>
</evidence>
<feature type="domain" description="Metallo-beta-lactamase" evidence="6">
    <location>
        <begin position="15"/>
        <end position="232"/>
    </location>
</feature>
<dbReference type="AlphaFoldDB" id="A0A4U0EX07"/>
<keyword evidence="5" id="KW-0862">Zinc</keyword>
<dbReference type="SUPFAM" id="SSF56281">
    <property type="entry name" value="Metallo-hydrolase/oxidoreductase"/>
    <property type="match status" value="1"/>
</dbReference>
<evidence type="ECO:0000313" key="7">
    <source>
        <dbReference type="EMBL" id="TJY36541.1"/>
    </source>
</evidence>
<proteinExistence type="inferred from homology"/>
<evidence type="ECO:0000256" key="4">
    <source>
        <dbReference type="ARBA" id="ARBA00022801"/>
    </source>
</evidence>
<dbReference type="EMBL" id="SUPL01000003">
    <property type="protein sequence ID" value="TJY36541.1"/>
    <property type="molecule type" value="Genomic_DNA"/>
</dbReference>
<protein>
    <submittedName>
        <fullName evidence="7">N-acyl homoserine lactonase family protein</fullName>
    </submittedName>
</protein>
<dbReference type="SMART" id="SM00849">
    <property type="entry name" value="Lactamase_B"/>
    <property type="match status" value="1"/>
</dbReference>
<dbReference type="Gene3D" id="3.60.15.10">
    <property type="entry name" value="Ribonuclease Z/Hydroxyacylglutathione hydrolase-like"/>
    <property type="match status" value="1"/>
</dbReference>
<dbReference type="InterPro" id="IPR051013">
    <property type="entry name" value="MBL_superfamily_lactonases"/>
</dbReference>
<dbReference type="InterPro" id="IPR036866">
    <property type="entry name" value="RibonucZ/Hydroxyglut_hydro"/>
</dbReference>
<keyword evidence="4" id="KW-0378">Hydrolase</keyword>
<dbReference type="PANTHER" id="PTHR42978">
    <property type="entry name" value="QUORUM-QUENCHING LACTONASE YTNP-RELATED-RELATED"/>
    <property type="match status" value="1"/>
</dbReference>
<accession>A0A4U0EX07</accession>
<evidence type="ECO:0000313" key="8">
    <source>
        <dbReference type="Proteomes" id="UP000307657"/>
    </source>
</evidence>
<dbReference type="Proteomes" id="UP000307657">
    <property type="component" value="Unassembled WGS sequence"/>
</dbReference>
<dbReference type="OrthoDB" id="9802248at2"/>